<sequence length="182" mass="21095">MKKIFLKFLSIILVCCDCKRTTVFVYKPPDVKFNINYINVSWDIAAFEKGTKEKPVEMFPKLTVWILTDLNRLQFKTKVVELKTKNILLEQRINLCSSRSITGMFVRPFLERILESSNVKVGCPYKKGLVINVEPFKFDGIIFSSIFQTYSERTNTIVVTEGKNATPIFSVIIHYHKIEVDD</sequence>
<evidence type="ECO:0000313" key="3">
    <source>
        <dbReference type="Proteomes" id="UP001107558"/>
    </source>
</evidence>
<proteinExistence type="predicted"/>
<evidence type="ECO:0000313" key="2">
    <source>
        <dbReference type="EMBL" id="KAG5667664.1"/>
    </source>
</evidence>
<feature type="signal peptide" evidence="1">
    <location>
        <begin position="1"/>
        <end position="18"/>
    </location>
</feature>
<evidence type="ECO:0000256" key="1">
    <source>
        <dbReference type="SAM" id="SignalP"/>
    </source>
</evidence>
<keyword evidence="3" id="KW-1185">Reference proteome</keyword>
<feature type="chain" id="PRO_5039886356" evidence="1">
    <location>
        <begin position="19"/>
        <end position="182"/>
    </location>
</feature>
<dbReference type="AlphaFoldDB" id="A0A9J6BDK2"/>
<protein>
    <submittedName>
        <fullName evidence="2">Uncharacterized protein</fullName>
    </submittedName>
</protein>
<keyword evidence="1" id="KW-0732">Signal</keyword>
<reference evidence="2" key="1">
    <citation type="submission" date="2021-03" db="EMBL/GenBank/DDBJ databases">
        <title>Chromosome level genome of the anhydrobiotic midge Polypedilum vanderplanki.</title>
        <authorList>
            <person name="Yoshida Y."/>
            <person name="Kikawada T."/>
            <person name="Gusev O."/>
        </authorList>
    </citation>
    <scope>NUCLEOTIDE SEQUENCE</scope>
    <source>
        <strain evidence="2">NIAS01</strain>
        <tissue evidence="2">Whole body or cell culture</tissue>
    </source>
</reference>
<accession>A0A9J6BDK2</accession>
<dbReference type="Proteomes" id="UP001107558">
    <property type="component" value="Chromosome 4"/>
</dbReference>
<dbReference type="EMBL" id="JADBJN010000004">
    <property type="protein sequence ID" value="KAG5667664.1"/>
    <property type="molecule type" value="Genomic_DNA"/>
</dbReference>
<organism evidence="2 3">
    <name type="scientific">Polypedilum vanderplanki</name>
    <name type="common">Sleeping chironomid midge</name>
    <dbReference type="NCBI Taxonomy" id="319348"/>
    <lineage>
        <taxon>Eukaryota</taxon>
        <taxon>Metazoa</taxon>
        <taxon>Ecdysozoa</taxon>
        <taxon>Arthropoda</taxon>
        <taxon>Hexapoda</taxon>
        <taxon>Insecta</taxon>
        <taxon>Pterygota</taxon>
        <taxon>Neoptera</taxon>
        <taxon>Endopterygota</taxon>
        <taxon>Diptera</taxon>
        <taxon>Nematocera</taxon>
        <taxon>Chironomoidea</taxon>
        <taxon>Chironomidae</taxon>
        <taxon>Chironominae</taxon>
        <taxon>Polypedilum</taxon>
        <taxon>Polypedilum</taxon>
    </lineage>
</organism>
<comment type="caution">
    <text evidence="2">The sequence shown here is derived from an EMBL/GenBank/DDBJ whole genome shotgun (WGS) entry which is preliminary data.</text>
</comment>
<gene>
    <name evidence="2" type="ORF">PVAND_015637</name>
</gene>
<name>A0A9J6BDK2_POLVA</name>